<evidence type="ECO:0000256" key="1">
    <source>
        <dbReference type="SAM" id="Phobius"/>
    </source>
</evidence>
<feature type="transmembrane region" description="Helical" evidence="1">
    <location>
        <begin position="6"/>
        <end position="24"/>
    </location>
</feature>
<dbReference type="RefSeq" id="WP_210596929.1">
    <property type="nucleotide sequence ID" value="NZ_JAGKSQ010000003.1"/>
</dbReference>
<accession>A0A941AP91</accession>
<feature type="transmembrane region" description="Helical" evidence="1">
    <location>
        <begin position="151"/>
        <end position="169"/>
    </location>
</feature>
<dbReference type="AlphaFoldDB" id="A0A941AP91"/>
<feature type="transmembrane region" description="Helical" evidence="1">
    <location>
        <begin position="120"/>
        <end position="139"/>
    </location>
</feature>
<name>A0A941AP91_9BACI</name>
<feature type="transmembrane region" description="Helical" evidence="1">
    <location>
        <begin position="66"/>
        <end position="84"/>
    </location>
</feature>
<evidence type="ECO:0000313" key="3">
    <source>
        <dbReference type="Proteomes" id="UP000678228"/>
    </source>
</evidence>
<sequence length="170" mass="19433">MWLIMLVLIFIFTIGVTIGGLLAAPKDPPRPIHLFLFSLFFSILCYIGMLAGMFLTGWIGFRFIEIILSIFALLFIVASISRYHPTFGFFHPEDKVVLLVLAVIFFLIGFEYGLLEMRTFFTLTAGVIFTAALAFGLFIQIRFLQMARRSTYISFIPLVWLLFVTVIKLL</sequence>
<keyword evidence="1" id="KW-0812">Transmembrane</keyword>
<proteinExistence type="predicted"/>
<evidence type="ECO:0000313" key="2">
    <source>
        <dbReference type="EMBL" id="MBP3951237.1"/>
    </source>
</evidence>
<dbReference type="EMBL" id="JAGKSQ010000003">
    <property type="protein sequence ID" value="MBP3951237.1"/>
    <property type="molecule type" value="Genomic_DNA"/>
</dbReference>
<gene>
    <name evidence="2" type="ORF">J7W16_08815</name>
</gene>
<feature type="transmembrane region" description="Helical" evidence="1">
    <location>
        <begin position="36"/>
        <end position="60"/>
    </location>
</feature>
<protein>
    <submittedName>
        <fullName evidence="2">Uncharacterized protein</fullName>
    </submittedName>
</protein>
<keyword evidence="1" id="KW-1133">Transmembrane helix</keyword>
<comment type="caution">
    <text evidence="2">The sequence shown here is derived from an EMBL/GenBank/DDBJ whole genome shotgun (WGS) entry which is preliminary data.</text>
</comment>
<feature type="transmembrane region" description="Helical" evidence="1">
    <location>
        <begin position="96"/>
        <end position="114"/>
    </location>
</feature>
<keyword evidence="3" id="KW-1185">Reference proteome</keyword>
<reference evidence="2" key="1">
    <citation type="submission" date="2021-03" db="EMBL/GenBank/DDBJ databases">
        <title>Bacillus suaedae sp. nov., isolated from Suaeda aralocaspica.</title>
        <authorList>
            <person name="Lei R.F.R."/>
        </authorList>
    </citation>
    <scope>NUCLEOTIDE SEQUENCE</scope>
    <source>
        <strain evidence="2">YZJH907-2</strain>
    </source>
</reference>
<keyword evidence="1" id="KW-0472">Membrane</keyword>
<organism evidence="2 3">
    <name type="scientific">Halalkalibacter suaedae</name>
    <dbReference type="NCBI Taxonomy" id="2822140"/>
    <lineage>
        <taxon>Bacteria</taxon>
        <taxon>Bacillati</taxon>
        <taxon>Bacillota</taxon>
        <taxon>Bacilli</taxon>
        <taxon>Bacillales</taxon>
        <taxon>Bacillaceae</taxon>
        <taxon>Halalkalibacter</taxon>
    </lineage>
</organism>
<dbReference type="Proteomes" id="UP000678228">
    <property type="component" value="Unassembled WGS sequence"/>
</dbReference>